<dbReference type="InterPro" id="IPR036249">
    <property type="entry name" value="Thioredoxin-like_sf"/>
</dbReference>
<dbReference type="GO" id="GO:0016740">
    <property type="term" value="F:transferase activity"/>
    <property type="evidence" value="ECO:0007669"/>
    <property type="project" value="UniProtKB-KW"/>
</dbReference>
<feature type="domain" description="GST C-terminal" evidence="4">
    <location>
        <begin position="90"/>
        <end position="213"/>
    </location>
</feature>
<dbReference type="SFLD" id="SFLDG00358">
    <property type="entry name" value="Main_(cytGST)"/>
    <property type="match status" value="1"/>
</dbReference>
<dbReference type="Pfam" id="PF13409">
    <property type="entry name" value="GST_N_2"/>
    <property type="match status" value="1"/>
</dbReference>
<comment type="similarity">
    <text evidence="1">Belongs to the GST superfamily.</text>
</comment>
<dbReference type="OrthoDB" id="5958450at2"/>
<dbReference type="InterPro" id="IPR040079">
    <property type="entry name" value="Glutathione_S-Trfase"/>
</dbReference>
<organism evidence="5 6">
    <name type="scientific">Variovorax guangxiensis</name>
    <dbReference type="NCBI Taxonomy" id="1775474"/>
    <lineage>
        <taxon>Bacteria</taxon>
        <taxon>Pseudomonadati</taxon>
        <taxon>Pseudomonadota</taxon>
        <taxon>Betaproteobacteria</taxon>
        <taxon>Burkholderiales</taxon>
        <taxon>Comamonadaceae</taxon>
        <taxon>Variovorax</taxon>
    </lineage>
</organism>
<evidence type="ECO:0000313" key="6">
    <source>
        <dbReference type="Proteomes" id="UP000319212"/>
    </source>
</evidence>
<keyword evidence="2 5" id="KW-0808">Transferase</keyword>
<evidence type="ECO:0000259" key="4">
    <source>
        <dbReference type="PROSITE" id="PS50405"/>
    </source>
</evidence>
<proteinExistence type="inferred from homology"/>
<dbReference type="RefSeq" id="WP_140845174.1">
    <property type="nucleotide sequence ID" value="NZ_RCZI01000011.1"/>
</dbReference>
<dbReference type="Proteomes" id="UP000319212">
    <property type="component" value="Unassembled WGS sequence"/>
</dbReference>
<dbReference type="InterPro" id="IPR036282">
    <property type="entry name" value="Glutathione-S-Trfase_C_sf"/>
</dbReference>
<dbReference type="SUPFAM" id="SSF47616">
    <property type="entry name" value="GST C-terminal domain-like"/>
    <property type="match status" value="1"/>
</dbReference>
<dbReference type="Gene3D" id="3.40.30.10">
    <property type="entry name" value="Glutaredoxin"/>
    <property type="match status" value="1"/>
</dbReference>
<sequence length="213" mass="24083">MLNIWGRISSINVRKVVWCAQELGLDFQRTEAGGQFGVVQTPEYLALNPNALVPCIDDGEEEARVVLWESNVIVRYLCAKHAPGTLYPEPLHQRFDAERWMDWQQTTLNPVSAGAFKQWIRTPAAERDAATIERSVHATEPLFALLDAHLATRAFMLGNDFTMADIPLGCEAHRWFGLPPTEYTRPAWPNVERWFADLKARSAARGVLDLPLE</sequence>
<name>A0A502DDQ7_9BURK</name>
<dbReference type="EMBL" id="RCZI01000011">
    <property type="protein sequence ID" value="TPG22850.1"/>
    <property type="molecule type" value="Genomic_DNA"/>
</dbReference>
<dbReference type="SUPFAM" id="SSF52833">
    <property type="entry name" value="Thioredoxin-like"/>
    <property type="match status" value="1"/>
</dbReference>
<dbReference type="CDD" id="cd03180">
    <property type="entry name" value="GST_C_2"/>
    <property type="match status" value="1"/>
</dbReference>
<dbReference type="CDD" id="cd03047">
    <property type="entry name" value="GST_N_2"/>
    <property type="match status" value="1"/>
</dbReference>
<dbReference type="PANTHER" id="PTHR44051">
    <property type="entry name" value="GLUTATHIONE S-TRANSFERASE-RELATED"/>
    <property type="match status" value="1"/>
</dbReference>
<dbReference type="Pfam" id="PF13410">
    <property type="entry name" value="GST_C_2"/>
    <property type="match status" value="1"/>
</dbReference>
<dbReference type="AlphaFoldDB" id="A0A502DDQ7"/>
<gene>
    <name evidence="5" type="ORF">EAH82_21055</name>
</gene>
<comment type="caution">
    <text evidence="5">The sequence shown here is derived from an EMBL/GenBank/DDBJ whole genome shotgun (WGS) entry which is preliminary data.</text>
</comment>
<dbReference type="InterPro" id="IPR010987">
    <property type="entry name" value="Glutathione-S-Trfase_C-like"/>
</dbReference>
<reference evidence="5 6" key="1">
    <citation type="journal article" date="2019" name="Environ. Microbiol.">
        <title>Species interactions and distinct microbial communities in high Arctic permafrost affected cryosols are associated with the CH4 and CO2 gas fluxes.</title>
        <authorList>
            <person name="Altshuler I."/>
            <person name="Hamel J."/>
            <person name="Turney S."/>
            <person name="Magnuson E."/>
            <person name="Levesque R."/>
            <person name="Greer C."/>
            <person name="Whyte L.G."/>
        </authorList>
    </citation>
    <scope>NUCLEOTIDE SEQUENCE [LARGE SCALE GENOMIC DNA]</scope>
    <source>
        <strain evidence="5 6">S06.C</strain>
    </source>
</reference>
<dbReference type="SFLD" id="SFLDG01150">
    <property type="entry name" value="Main.1:_Beta-like"/>
    <property type="match status" value="1"/>
</dbReference>
<protein>
    <submittedName>
        <fullName evidence="5">Glutathione S-transferase</fullName>
    </submittedName>
</protein>
<accession>A0A502DDQ7</accession>
<dbReference type="PROSITE" id="PS50405">
    <property type="entry name" value="GST_CTER"/>
    <property type="match status" value="1"/>
</dbReference>
<evidence type="ECO:0000256" key="2">
    <source>
        <dbReference type="ARBA" id="ARBA00022679"/>
    </source>
</evidence>
<evidence type="ECO:0000259" key="3">
    <source>
        <dbReference type="PROSITE" id="PS50404"/>
    </source>
</evidence>
<dbReference type="Gene3D" id="1.20.1050.10">
    <property type="match status" value="1"/>
</dbReference>
<evidence type="ECO:0000256" key="1">
    <source>
        <dbReference type="ARBA" id="ARBA00007409"/>
    </source>
</evidence>
<dbReference type="FunFam" id="3.40.30.10:FF:000039">
    <property type="entry name" value="Glutathione S-transferase domain"/>
    <property type="match status" value="1"/>
</dbReference>
<dbReference type="SFLD" id="SFLDS00019">
    <property type="entry name" value="Glutathione_Transferase_(cytos"/>
    <property type="match status" value="1"/>
</dbReference>
<dbReference type="PANTHER" id="PTHR44051:SF19">
    <property type="entry name" value="DISULFIDE-BOND OXIDOREDUCTASE YFCG"/>
    <property type="match status" value="1"/>
</dbReference>
<dbReference type="PROSITE" id="PS50404">
    <property type="entry name" value="GST_NTER"/>
    <property type="match status" value="1"/>
</dbReference>
<evidence type="ECO:0000313" key="5">
    <source>
        <dbReference type="EMBL" id="TPG22850.1"/>
    </source>
</evidence>
<dbReference type="InterPro" id="IPR004045">
    <property type="entry name" value="Glutathione_S-Trfase_N"/>
</dbReference>
<feature type="domain" description="GST N-terminal" evidence="3">
    <location>
        <begin position="1"/>
        <end position="85"/>
    </location>
</feature>